<dbReference type="InterPro" id="IPR012854">
    <property type="entry name" value="Cu_amine_oxidase-like_N"/>
</dbReference>
<keyword evidence="4" id="KW-1185">Reference proteome</keyword>
<name>A0ABU3RN03_9BACL</name>
<feature type="signal peptide" evidence="1">
    <location>
        <begin position="1"/>
        <end position="20"/>
    </location>
</feature>
<proteinExistence type="predicted"/>
<evidence type="ECO:0000313" key="3">
    <source>
        <dbReference type="EMBL" id="MDU0205675.1"/>
    </source>
</evidence>
<sequence length="236" mass="26874">MKKLLTVTMILFFITSTVNASSIRGDFEGNPIVSVKTSGSELKVEDVPAINYNGRTMVPIYMLRQLGAEVAWDDSTYSVNVSLKNDPTQNNVKETSIINAYKWLSDTDMQIYMFASKLQQYKDLDQVPNLKDLLDRDYLEITDEYNKSLEYATSIYKEYGAETGINEILASQSKVLESVGQTKELFKIWITRKNDAQISSSLQMSVFTSIENSQKNIINTNKYVHTTFVQKQKEGH</sequence>
<evidence type="ECO:0000256" key="1">
    <source>
        <dbReference type="SAM" id="SignalP"/>
    </source>
</evidence>
<dbReference type="Pfam" id="PF07833">
    <property type="entry name" value="Cu_amine_oxidN1"/>
    <property type="match status" value="1"/>
</dbReference>
<dbReference type="EMBL" id="JAWCUD010000015">
    <property type="protein sequence ID" value="MDU0205675.1"/>
    <property type="molecule type" value="Genomic_DNA"/>
</dbReference>
<organism evidence="3 4">
    <name type="scientific">Paenibacillus violae</name>
    <dbReference type="NCBI Taxonomy" id="3077234"/>
    <lineage>
        <taxon>Bacteria</taxon>
        <taxon>Bacillati</taxon>
        <taxon>Bacillota</taxon>
        <taxon>Bacilli</taxon>
        <taxon>Bacillales</taxon>
        <taxon>Paenibacillaceae</taxon>
        <taxon>Paenibacillus</taxon>
    </lineage>
</organism>
<feature type="domain" description="Copper amine oxidase-like N-terminal" evidence="2">
    <location>
        <begin position="39"/>
        <end position="100"/>
    </location>
</feature>
<gene>
    <name evidence="3" type="ORF">RQP52_31825</name>
</gene>
<protein>
    <submittedName>
        <fullName evidence="3">Stalk domain-containing protein</fullName>
    </submittedName>
</protein>
<evidence type="ECO:0000313" key="4">
    <source>
        <dbReference type="Proteomes" id="UP001260980"/>
    </source>
</evidence>
<evidence type="ECO:0000259" key="2">
    <source>
        <dbReference type="Pfam" id="PF07833"/>
    </source>
</evidence>
<accession>A0ABU3RN03</accession>
<comment type="caution">
    <text evidence="3">The sequence shown here is derived from an EMBL/GenBank/DDBJ whole genome shotgun (WGS) entry which is preliminary data.</text>
</comment>
<keyword evidence="1" id="KW-0732">Signal</keyword>
<dbReference type="Proteomes" id="UP001260980">
    <property type="component" value="Unassembled WGS sequence"/>
</dbReference>
<dbReference type="RefSeq" id="WP_315955564.1">
    <property type="nucleotide sequence ID" value="NZ_JAWCUD010000015.1"/>
</dbReference>
<reference evidence="3 4" key="1">
    <citation type="submission" date="2023-10" db="EMBL/GenBank/DDBJ databases">
        <title>Paenibacillus strain PFR10 Genome sequencing and assembly.</title>
        <authorList>
            <person name="Kim I."/>
        </authorList>
    </citation>
    <scope>NUCLEOTIDE SEQUENCE [LARGE SCALE GENOMIC DNA]</scope>
    <source>
        <strain evidence="3 4">PFR10</strain>
    </source>
</reference>
<feature type="chain" id="PRO_5046393220" evidence="1">
    <location>
        <begin position="21"/>
        <end position="236"/>
    </location>
</feature>